<evidence type="ECO:0000313" key="2">
    <source>
        <dbReference type="Proteomes" id="UP000660110"/>
    </source>
</evidence>
<dbReference type="SUPFAM" id="SSF54001">
    <property type="entry name" value="Cysteine proteinases"/>
    <property type="match status" value="1"/>
</dbReference>
<dbReference type="AlphaFoldDB" id="A0A917EV57"/>
<dbReference type="InterPro" id="IPR038765">
    <property type="entry name" value="Papain-like_cys_pep_sf"/>
</dbReference>
<dbReference type="RefSeq" id="WP_188375945.1">
    <property type="nucleotide sequence ID" value="NZ_BMEL01000001.1"/>
</dbReference>
<comment type="caution">
    <text evidence="1">The sequence shown here is derived from an EMBL/GenBank/DDBJ whole genome shotgun (WGS) entry which is preliminary data.</text>
</comment>
<evidence type="ECO:0000313" key="1">
    <source>
        <dbReference type="EMBL" id="GGF10059.1"/>
    </source>
</evidence>
<reference evidence="1" key="2">
    <citation type="submission" date="2020-09" db="EMBL/GenBank/DDBJ databases">
        <authorList>
            <person name="Sun Q."/>
            <person name="Zhou Y."/>
        </authorList>
    </citation>
    <scope>NUCLEOTIDE SEQUENCE</scope>
    <source>
        <strain evidence="1">CGMCC 1.12153</strain>
    </source>
</reference>
<proteinExistence type="predicted"/>
<accession>A0A917EV57</accession>
<dbReference type="Gene3D" id="3.90.1720.10">
    <property type="entry name" value="endopeptidase domain like (from Nostoc punctiforme)"/>
    <property type="match status" value="1"/>
</dbReference>
<reference evidence="1" key="1">
    <citation type="journal article" date="2014" name="Int. J. Syst. Evol. Microbiol.">
        <title>Complete genome sequence of Corynebacterium casei LMG S-19264T (=DSM 44701T), isolated from a smear-ripened cheese.</title>
        <authorList>
            <consortium name="US DOE Joint Genome Institute (JGI-PGF)"/>
            <person name="Walter F."/>
            <person name="Albersmeier A."/>
            <person name="Kalinowski J."/>
            <person name="Ruckert C."/>
        </authorList>
    </citation>
    <scope>NUCLEOTIDE SEQUENCE</scope>
    <source>
        <strain evidence="1">CGMCC 1.12153</strain>
    </source>
</reference>
<organism evidence="1 2">
    <name type="scientific">Halobacillus andaensis</name>
    <dbReference type="NCBI Taxonomy" id="1176239"/>
    <lineage>
        <taxon>Bacteria</taxon>
        <taxon>Bacillati</taxon>
        <taxon>Bacillota</taxon>
        <taxon>Bacilli</taxon>
        <taxon>Bacillales</taxon>
        <taxon>Bacillaceae</taxon>
        <taxon>Halobacillus</taxon>
    </lineage>
</organism>
<name>A0A917EV57_HALAA</name>
<sequence length="185" mass="20647">MKKRSLLISILAGMALLLTRPKKVTAPVIQEDEACYPGTNIKIKPGDLLFSPIGKSESKYVGHVGIVNHEDKVVHSVPAGLIQDSVVNYCRKFRSITVFAPKTPFLGIQAADYLKTLYEKHSRAAYRVFTPLGSSDEVQYCTKTVWQCYMYGADVNLGNLSKEAKAIHPQFLKDKKYLIKKGAIR</sequence>
<gene>
    <name evidence="1" type="ORF">GCM10010954_05710</name>
</gene>
<dbReference type="EMBL" id="BMEL01000001">
    <property type="protein sequence ID" value="GGF10059.1"/>
    <property type="molecule type" value="Genomic_DNA"/>
</dbReference>
<dbReference type="Proteomes" id="UP000660110">
    <property type="component" value="Unassembled WGS sequence"/>
</dbReference>
<evidence type="ECO:0008006" key="3">
    <source>
        <dbReference type="Google" id="ProtNLM"/>
    </source>
</evidence>
<keyword evidence="2" id="KW-1185">Reference proteome</keyword>
<protein>
    <recommendedName>
        <fullName evidence="3">Permuted papain-like amidase enzyme, YaeF/YiiX, C92 family</fullName>
    </recommendedName>
</protein>